<evidence type="ECO:0000313" key="2">
    <source>
        <dbReference type="Proteomes" id="UP001596989"/>
    </source>
</evidence>
<dbReference type="RefSeq" id="WP_377563982.1">
    <property type="nucleotide sequence ID" value="NZ_JBHTJZ010000011.1"/>
</dbReference>
<evidence type="ECO:0000313" key="1">
    <source>
        <dbReference type="EMBL" id="MFD0959741.1"/>
    </source>
</evidence>
<name>A0ABW3HQF4_9BACL</name>
<gene>
    <name evidence="1" type="ORF">ACFQ2I_10105</name>
</gene>
<reference evidence="2" key="1">
    <citation type="journal article" date="2019" name="Int. J. Syst. Evol. Microbiol.">
        <title>The Global Catalogue of Microorganisms (GCM) 10K type strain sequencing project: providing services to taxonomists for standard genome sequencing and annotation.</title>
        <authorList>
            <consortium name="The Broad Institute Genomics Platform"/>
            <consortium name="The Broad Institute Genome Sequencing Center for Infectious Disease"/>
            <person name="Wu L."/>
            <person name="Ma J."/>
        </authorList>
    </citation>
    <scope>NUCLEOTIDE SEQUENCE [LARGE SCALE GENOMIC DNA]</scope>
    <source>
        <strain evidence="2">CCUG 59129</strain>
    </source>
</reference>
<protein>
    <submittedName>
        <fullName evidence="1">Uncharacterized protein</fullName>
    </submittedName>
</protein>
<dbReference type="Proteomes" id="UP001596989">
    <property type="component" value="Unassembled WGS sequence"/>
</dbReference>
<comment type="caution">
    <text evidence="1">The sequence shown here is derived from an EMBL/GenBank/DDBJ whole genome shotgun (WGS) entry which is preliminary data.</text>
</comment>
<dbReference type="EMBL" id="JBHTJZ010000011">
    <property type="protein sequence ID" value="MFD0959741.1"/>
    <property type="molecule type" value="Genomic_DNA"/>
</dbReference>
<organism evidence="1 2">
    <name type="scientific">Paenibacillus chungangensis</name>
    <dbReference type="NCBI Taxonomy" id="696535"/>
    <lineage>
        <taxon>Bacteria</taxon>
        <taxon>Bacillati</taxon>
        <taxon>Bacillota</taxon>
        <taxon>Bacilli</taxon>
        <taxon>Bacillales</taxon>
        <taxon>Paenibacillaceae</taxon>
        <taxon>Paenibacillus</taxon>
    </lineage>
</organism>
<keyword evidence="2" id="KW-1185">Reference proteome</keyword>
<proteinExistence type="predicted"/>
<accession>A0ABW3HQF4</accession>
<sequence length="43" mass="5131">MGWFKVLGLEEKRPIILIFDAEKIVFHTNNPEELREFAKTLEK</sequence>